<name>A0A4U9W9Z9_SERFO</name>
<evidence type="ECO:0000313" key="2">
    <source>
        <dbReference type="EMBL" id="VTR55800.1"/>
    </source>
</evidence>
<evidence type="ECO:0000256" key="1">
    <source>
        <dbReference type="SAM" id="MobiDB-lite"/>
    </source>
</evidence>
<organism evidence="2">
    <name type="scientific">Serratia fonticola</name>
    <dbReference type="NCBI Taxonomy" id="47917"/>
    <lineage>
        <taxon>Bacteria</taxon>
        <taxon>Pseudomonadati</taxon>
        <taxon>Pseudomonadota</taxon>
        <taxon>Gammaproteobacteria</taxon>
        <taxon>Enterobacterales</taxon>
        <taxon>Yersiniaceae</taxon>
        <taxon>Serratia</taxon>
    </lineage>
</organism>
<feature type="compositionally biased region" description="Basic residues" evidence="1">
    <location>
        <begin position="116"/>
        <end position="130"/>
    </location>
</feature>
<reference evidence="2" key="1">
    <citation type="submission" date="2019-05" db="EMBL/GenBank/DDBJ databases">
        <authorList>
            <consortium name="Pathogen Informatics"/>
        </authorList>
    </citation>
    <scope>NUCLEOTIDE SEQUENCE [LARGE SCALE GENOMIC DNA]</scope>
    <source>
        <strain evidence="2">NCTC12965</strain>
    </source>
</reference>
<dbReference type="EMBL" id="CABEEZ010000133">
    <property type="protein sequence ID" value="VTR55800.1"/>
    <property type="molecule type" value="Genomic_DNA"/>
</dbReference>
<sequence length="130" mass="14926">MSISTISSSISRLQKEIADIHHKISLETKKESDCNSRIGQIERSITKSTSLNTLKSKSAEVQRKQGEIAKIQVKKADLYKTLSGKEGQLLKVKQDLLKEEEKERKKQTIADERERKKTCRDRKKTTKRAN</sequence>
<gene>
    <name evidence="2" type="ORF">NCTC12965_07070</name>
</gene>
<proteinExistence type="predicted"/>
<dbReference type="AlphaFoldDB" id="A0A4U9W9Z9"/>
<accession>A0A4U9W9Z9</accession>
<feature type="compositionally biased region" description="Basic and acidic residues" evidence="1">
    <location>
        <begin position="99"/>
        <end position="115"/>
    </location>
</feature>
<protein>
    <submittedName>
        <fullName evidence="2">Uncharacterized protein</fullName>
    </submittedName>
</protein>
<feature type="region of interest" description="Disordered" evidence="1">
    <location>
        <begin position="99"/>
        <end position="130"/>
    </location>
</feature>